<dbReference type="SUPFAM" id="SSF48452">
    <property type="entry name" value="TPR-like"/>
    <property type="match status" value="1"/>
</dbReference>
<reference evidence="2" key="1">
    <citation type="submission" date="2023-07" db="EMBL/GenBank/DDBJ databases">
        <title>Genomic Encyclopedia of Type Strains, Phase IV (KMG-IV): sequencing the most valuable type-strain genomes for metagenomic binning, comparative biology and taxonomic classification.</title>
        <authorList>
            <person name="Goeker M."/>
        </authorList>
    </citation>
    <scope>NUCLEOTIDE SEQUENCE</scope>
    <source>
        <strain evidence="2">DSM 24202</strain>
    </source>
</reference>
<dbReference type="AlphaFoldDB" id="A0AAE3VFJ0"/>
<proteinExistence type="predicted"/>
<dbReference type="EMBL" id="JAUSVL010000001">
    <property type="protein sequence ID" value="MDQ0289562.1"/>
    <property type="molecule type" value="Genomic_DNA"/>
</dbReference>
<keyword evidence="1" id="KW-0732">Signal</keyword>
<feature type="chain" id="PRO_5042119925" evidence="1">
    <location>
        <begin position="23"/>
        <end position="313"/>
    </location>
</feature>
<evidence type="ECO:0000313" key="2">
    <source>
        <dbReference type="EMBL" id="MDQ0289562.1"/>
    </source>
</evidence>
<sequence>MKNALFALLLVVAAVTVRTAYGADKDEAMVDFVANQQLLQDATESEKQGEYKRAARLFRKLGNNTQSPQLKAAYLLRQADCFFAARKVRKALPLYKELIERYPLYIPYEHVVKQLRALAESFVDGNGTFLGLRDKTAAIETYELIIQGAPSIHVSLADRQRLAELLVNEHRPEEAIAVYQAILKQDAKLAGVRADVAMLLFDMSKRGDGDGSKLRMAVRQAEMALQQDPSQPRNRELLDLISQSKQIQAQRSLDKAVFYLKPTHKNIVSARRYLHDLIREYPDTTAAQEARRILDSNPELTADAVAIPAVAPK</sequence>
<dbReference type="RefSeq" id="WP_307261008.1">
    <property type="nucleotide sequence ID" value="NZ_JAUSVL010000001.1"/>
</dbReference>
<dbReference type="Proteomes" id="UP001238163">
    <property type="component" value="Unassembled WGS sequence"/>
</dbReference>
<protein>
    <submittedName>
        <fullName evidence="2">Tetratricopeptide (TPR) repeat protein</fullName>
    </submittedName>
</protein>
<dbReference type="Gene3D" id="1.25.40.10">
    <property type="entry name" value="Tetratricopeptide repeat domain"/>
    <property type="match status" value="2"/>
</dbReference>
<gene>
    <name evidence="2" type="ORF">J3R75_001669</name>
</gene>
<dbReference type="InterPro" id="IPR019734">
    <property type="entry name" value="TPR_rpt"/>
</dbReference>
<comment type="caution">
    <text evidence="2">The sequence shown here is derived from an EMBL/GenBank/DDBJ whole genome shotgun (WGS) entry which is preliminary data.</text>
</comment>
<dbReference type="InterPro" id="IPR011990">
    <property type="entry name" value="TPR-like_helical_dom_sf"/>
</dbReference>
<name>A0AAE3VFJ0_9BACT</name>
<organism evidence="2 3">
    <name type="scientific">Oligosphaera ethanolica</name>
    <dbReference type="NCBI Taxonomy" id="760260"/>
    <lineage>
        <taxon>Bacteria</taxon>
        <taxon>Pseudomonadati</taxon>
        <taxon>Lentisphaerota</taxon>
        <taxon>Oligosphaeria</taxon>
        <taxon>Oligosphaerales</taxon>
        <taxon>Oligosphaeraceae</taxon>
        <taxon>Oligosphaera</taxon>
    </lineage>
</organism>
<dbReference type="Pfam" id="PF13174">
    <property type="entry name" value="TPR_6"/>
    <property type="match status" value="1"/>
</dbReference>
<keyword evidence="3" id="KW-1185">Reference proteome</keyword>
<feature type="signal peptide" evidence="1">
    <location>
        <begin position="1"/>
        <end position="22"/>
    </location>
</feature>
<evidence type="ECO:0000313" key="3">
    <source>
        <dbReference type="Proteomes" id="UP001238163"/>
    </source>
</evidence>
<accession>A0AAE3VFJ0</accession>
<evidence type="ECO:0000256" key="1">
    <source>
        <dbReference type="SAM" id="SignalP"/>
    </source>
</evidence>